<evidence type="ECO:0000259" key="3">
    <source>
        <dbReference type="Pfam" id="PF05532"/>
    </source>
</evidence>
<proteinExistence type="inferred from homology"/>
<dbReference type="InterPro" id="IPR036629">
    <property type="entry name" value="YjbJ_sf"/>
</dbReference>
<protein>
    <recommendedName>
        <fullName evidence="3">CsbD-like domain-containing protein</fullName>
    </recommendedName>
</protein>
<keyword evidence="5" id="KW-1185">Reference proteome</keyword>
<dbReference type="InterPro" id="IPR008462">
    <property type="entry name" value="CsbD"/>
</dbReference>
<comment type="similarity">
    <text evidence="1">Belongs to the UPF0337 (CsbD) family.</text>
</comment>
<reference evidence="5" key="1">
    <citation type="submission" date="2015-06" db="EMBL/GenBank/DDBJ databases">
        <title>Expansion of signal transduction pathways in fungi by whole-genome duplication.</title>
        <authorList>
            <consortium name="DOE Joint Genome Institute"/>
            <person name="Corrochano L.M."/>
            <person name="Kuo A."/>
            <person name="Marcet-Houben M."/>
            <person name="Polaino S."/>
            <person name="Salamov A."/>
            <person name="Villalobos J.M."/>
            <person name="Alvarez M.I."/>
            <person name="Avalos J."/>
            <person name="Benito E.P."/>
            <person name="Benoit I."/>
            <person name="Burger G."/>
            <person name="Camino L.P."/>
            <person name="Canovas D."/>
            <person name="Cerda-Olmedo E."/>
            <person name="Cheng J.-F."/>
            <person name="Dominguez A."/>
            <person name="Elias M."/>
            <person name="Eslava A.P."/>
            <person name="Glaser F."/>
            <person name="Grimwood J."/>
            <person name="Gutierrez G."/>
            <person name="Heitman J."/>
            <person name="Henrissat B."/>
            <person name="Iturriaga E.A."/>
            <person name="Lang B.F."/>
            <person name="Lavin J.L."/>
            <person name="Lee S."/>
            <person name="Li W."/>
            <person name="Lindquist E."/>
            <person name="Lopez-Garcia S."/>
            <person name="Luque E.M."/>
            <person name="Marcos A.T."/>
            <person name="Martin J."/>
            <person name="McCluskey K."/>
            <person name="Medina H.R."/>
            <person name="Miralles-Duran A."/>
            <person name="Miyazaki A."/>
            <person name="Munoz-Torres E."/>
            <person name="Oguiza J.A."/>
            <person name="Ohm R."/>
            <person name="Olmedo M."/>
            <person name="Orejas M."/>
            <person name="Ortiz-Castellanos L."/>
            <person name="Pisabarro A.G."/>
            <person name="Rodriguez-Romero J."/>
            <person name="Ruiz-Herrera J."/>
            <person name="Ruiz-Vazquez R."/>
            <person name="Sanz C."/>
            <person name="Schackwitz W."/>
            <person name="Schmutz J."/>
            <person name="Shahriari M."/>
            <person name="Shelest E."/>
            <person name="Silva-Franco F."/>
            <person name="Soanes D."/>
            <person name="Syed K."/>
            <person name="Tagua V.G."/>
            <person name="Talbot N.J."/>
            <person name="Thon M."/>
            <person name="De vries R.P."/>
            <person name="Wiebenga A."/>
            <person name="Yadav J.S."/>
            <person name="Braun E.L."/>
            <person name="Baker S."/>
            <person name="Garre V."/>
            <person name="Horwitz B."/>
            <person name="Torres-Martinez S."/>
            <person name="Idnurm A."/>
            <person name="Herrera-Estrella A."/>
            <person name="Gabaldon T."/>
            <person name="Grigoriev I.V."/>
        </authorList>
    </citation>
    <scope>NUCLEOTIDE SEQUENCE [LARGE SCALE GENOMIC DNA]</scope>
    <source>
        <strain evidence="5">NRRL 1555(-)</strain>
    </source>
</reference>
<feature type="domain" description="CsbD-like" evidence="3">
    <location>
        <begin position="7"/>
        <end position="57"/>
    </location>
</feature>
<sequence>MIDTPSRTDGKTDQFKGNVKETVGSAVGNDSLKREGNTQNSTGHVEETTAKTTGYVQGLTDQVSGAVKGAYNSLTGNTTDEAGNKVEQKKGEAQKNFNS</sequence>
<dbReference type="STRING" id="763407.A0A163AXT9"/>
<dbReference type="InParanoid" id="A0A163AXT9"/>
<evidence type="ECO:0000256" key="2">
    <source>
        <dbReference type="SAM" id="MobiDB-lite"/>
    </source>
</evidence>
<feature type="region of interest" description="Disordered" evidence="2">
    <location>
        <begin position="75"/>
        <end position="99"/>
    </location>
</feature>
<dbReference type="Pfam" id="PF05532">
    <property type="entry name" value="CsbD"/>
    <property type="match status" value="1"/>
</dbReference>
<evidence type="ECO:0000313" key="4">
    <source>
        <dbReference type="EMBL" id="OAD76511.1"/>
    </source>
</evidence>
<organism evidence="4 5">
    <name type="scientific">Phycomyces blakesleeanus (strain ATCC 8743b / DSM 1359 / FGSC 10004 / NBRC 33097 / NRRL 1555)</name>
    <dbReference type="NCBI Taxonomy" id="763407"/>
    <lineage>
        <taxon>Eukaryota</taxon>
        <taxon>Fungi</taxon>
        <taxon>Fungi incertae sedis</taxon>
        <taxon>Mucoromycota</taxon>
        <taxon>Mucoromycotina</taxon>
        <taxon>Mucoromycetes</taxon>
        <taxon>Mucorales</taxon>
        <taxon>Phycomycetaceae</taxon>
        <taxon>Phycomyces</taxon>
    </lineage>
</organism>
<dbReference type="SUPFAM" id="SSF69047">
    <property type="entry name" value="Hypothetical protein YjbJ"/>
    <property type="match status" value="2"/>
</dbReference>
<feature type="region of interest" description="Disordered" evidence="2">
    <location>
        <begin position="1"/>
        <end position="52"/>
    </location>
</feature>
<name>A0A163AXT9_PHYB8</name>
<dbReference type="Proteomes" id="UP000077315">
    <property type="component" value="Unassembled WGS sequence"/>
</dbReference>
<evidence type="ECO:0000256" key="1">
    <source>
        <dbReference type="ARBA" id="ARBA00009129"/>
    </source>
</evidence>
<dbReference type="GeneID" id="28989790"/>
<dbReference type="EMBL" id="KV440975">
    <property type="protein sequence ID" value="OAD76511.1"/>
    <property type="molecule type" value="Genomic_DNA"/>
</dbReference>
<dbReference type="Gene3D" id="1.10.1470.10">
    <property type="entry name" value="YjbJ"/>
    <property type="match status" value="1"/>
</dbReference>
<dbReference type="VEuPathDB" id="FungiDB:PHYBLDRAFT_122757"/>
<dbReference type="PANTHER" id="PTHR40460:SF1">
    <property type="entry name" value="CSBD-LIKE DOMAIN-CONTAINING PROTEIN"/>
    <property type="match status" value="1"/>
</dbReference>
<dbReference type="PANTHER" id="PTHR40460">
    <property type="entry name" value="CHROMOSOME 1, WHOLE GENOME SHOTGUN SEQUENCE"/>
    <property type="match status" value="1"/>
</dbReference>
<evidence type="ECO:0000313" key="5">
    <source>
        <dbReference type="Proteomes" id="UP000077315"/>
    </source>
</evidence>
<gene>
    <name evidence="4" type="ORF">PHYBLDRAFT_122757</name>
</gene>
<dbReference type="AlphaFoldDB" id="A0A163AXT9"/>
<dbReference type="RefSeq" id="XP_018294551.1">
    <property type="nucleotide sequence ID" value="XM_018428884.1"/>
</dbReference>
<dbReference type="OrthoDB" id="9999611at2759"/>
<accession>A0A163AXT9</accession>
<feature type="compositionally biased region" description="Basic and acidic residues" evidence="2">
    <location>
        <begin position="82"/>
        <end position="93"/>
    </location>
</feature>
<feature type="compositionally biased region" description="Basic and acidic residues" evidence="2">
    <location>
        <begin position="1"/>
        <end position="14"/>
    </location>
</feature>